<organism evidence="1 2">
    <name type="scientific">Deinococcus maricopensis (strain DSM 21211 / LMG 22137 / NRRL B-23946 / LB-34)</name>
    <dbReference type="NCBI Taxonomy" id="709986"/>
    <lineage>
        <taxon>Bacteria</taxon>
        <taxon>Thermotogati</taxon>
        <taxon>Deinococcota</taxon>
        <taxon>Deinococci</taxon>
        <taxon>Deinococcales</taxon>
        <taxon>Deinococcaceae</taxon>
        <taxon>Deinococcus</taxon>
    </lineage>
</organism>
<keyword evidence="2" id="KW-1185">Reference proteome</keyword>
<name>E8U7P0_DEIML</name>
<reference evidence="1 2" key="1">
    <citation type="journal article" date="2011" name="Stand. Genomic Sci.">
        <title>Complete genome sequence of Deinococcus maricopensis type strain (LB-34).</title>
        <authorList>
            <person name="Pukall R."/>
            <person name="Zeytun A."/>
            <person name="Lucas S."/>
            <person name="Lapidus A."/>
            <person name="Hammon N."/>
            <person name="Deshpande S."/>
            <person name="Nolan M."/>
            <person name="Cheng J.F."/>
            <person name="Pitluck S."/>
            <person name="Liolios K."/>
            <person name="Pagani I."/>
            <person name="Mikhailova N."/>
            <person name="Ivanova N."/>
            <person name="Mavromatis K."/>
            <person name="Pati A."/>
            <person name="Tapia R."/>
            <person name="Han C."/>
            <person name="Goodwin L."/>
            <person name="Chen A."/>
            <person name="Palaniappan K."/>
            <person name="Land M."/>
            <person name="Hauser L."/>
            <person name="Chang Y.J."/>
            <person name="Jeffries C.D."/>
            <person name="Brambilla E.M."/>
            <person name="Rohde M."/>
            <person name="Goker M."/>
            <person name="Detter J.C."/>
            <person name="Woyke T."/>
            <person name="Bristow J."/>
            <person name="Eisen J.A."/>
            <person name="Markowitz V."/>
            <person name="Hugenholtz P."/>
            <person name="Kyrpides N.C."/>
            <person name="Klenk H.P."/>
        </authorList>
    </citation>
    <scope>NUCLEOTIDE SEQUENCE [LARGE SCALE GENOMIC DNA]</scope>
    <source>
        <strain evidence="2">DSM 21211 / LMG 22137 / NRRL B-23946 / LB-34</strain>
    </source>
</reference>
<dbReference type="AlphaFoldDB" id="E8U7P0"/>
<dbReference type="KEGG" id="dmr:Deima_1430"/>
<reference evidence="2" key="2">
    <citation type="submission" date="2011-01" db="EMBL/GenBank/DDBJ databases">
        <title>The complete genome of Deinococcus maricopensis DSM 21211.</title>
        <authorList>
            <consortium name="US DOE Joint Genome Institute (JGI-PGF)"/>
            <person name="Lucas S."/>
            <person name="Copeland A."/>
            <person name="Lapidus A."/>
            <person name="Goodwin L."/>
            <person name="Pitluck S."/>
            <person name="Kyrpides N."/>
            <person name="Mavromatis K."/>
            <person name="Pagani I."/>
            <person name="Ivanova N."/>
            <person name="Ovchinnikova G."/>
            <person name="Zeytun A."/>
            <person name="Detter J.C."/>
            <person name="Han C."/>
            <person name="Land M."/>
            <person name="Hauser L."/>
            <person name="Markowitz V."/>
            <person name="Cheng J.-F."/>
            <person name="Hugenholtz P."/>
            <person name="Woyke T."/>
            <person name="Wu D."/>
            <person name="Pukall R."/>
            <person name="Gehrich-Schroeter G."/>
            <person name="Brambilla E."/>
            <person name="Klenk H.-P."/>
            <person name="Eisen J.A."/>
        </authorList>
    </citation>
    <scope>NUCLEOTIDE SEQUENCE [LARGE SCALE GENOMIC DNA]</scope>
    <source>
        <strain evidence="2">DSM 21211 / LMG 22137 / NRRL B-23946 / LB-34</strain>
    </source>
</reference>
<gene>
    <name evidence="1" type="ordered locus">Deima_1430</name>
</gene>
<dbReference type="HOGENOM" id="CLU_2342112_0_0_0"/>
<evidence type="ECO:0000313" key="2">
    <source>
        <dbReference type="Proteomes" id="UP000008635"/>
    </source>
</evidence>
<evidence type="ECO:0000313" key="1">
    <source>
        <dbReference type="EMBL" id="ADV67079.1"/>
    </source>
</evidence>
<dbReference type="EMBL" id="CP002454">
    <property type="protein sequence ID" value="ADV67079.1"/>
    <property type="molecule type" value="Genomic_DNA"/>
</dbReference>
<protein>
    <submittedName>
        <fullName evidence="1">Uncharacterized protein</fullName>
    </submittedName>
</protein>
<proteinExistence type="predicted"/>
<dbReference type="Proteomes" id="UP000008635">
    <property type="component" value="Chromosome"/>
</dbReference>
<dbReference type="RefSeq" id="WP_013556584.1">
    <property type="nucleotide sequence ID" value="NC_014958.1"/>
</dbReference>
<accession>E8U7P0</accession>
<sequence>MRLIKPSSLVEYRDPQGRDFDCLAEVWRSSDERRAIVVLRDLPGAGTSEHAKLALARLQEAWLPFIAPHAHVQVLMMRPGHGRGKVRARVLAA</sequence>